<dbReference type="SUPFAM" id="SSF117281">
    <property type="entry name" value="Kelch motif"/>
    <property type="match status" value="1"/>
</dbReference>
<dbReference type="Proteomes" id="UP000094801">
    <property type="component" value="Unassembled WGS sequence"/>
</dbReference>
<feature type="compositionally biased region" description="Polar residues" evidence="4">
    <location>
        <begin position="908"/>
        <end position="919"/>
    </location>
</feature>
<feature type="region of interest" description="Disordered" evidence="4">
    <location>
        <begin position="727"/>
        <end position="747"/>
    </location>
</feature>
<feature type="region of interest" description="Disordered" evidence="4">
    <location>
        <begin position="1012"/>
        <end position="1036"/>
    </location>
</feature>
<keyword evidence="3" id="KW-0175">Coiled coil</keyword>
<feature type="compositionally biased region" description="Acidic residues" evidence="4">
    <location>
        <begin position="1192"/>
        <end position="1202"/>
    </location>
</feature>
<organism evidence="5 6">
    <name type="scientific">[Candida] arabinofermentans NRRL YB-2248</name>
    <dbReference type="NCBI Taxonomy" id="983967"/>
    <lineage>
        <taxon>Eukaryota</taxon>
        <taxon>Fungi</taxon>
        <taxon>Dikarya</taxon>
        <taxon>Ascomycota</taxon>
        <taxon>Saccharomycotina</taxon>
        <taxon>Pichiomycetes</taxon>
        <taxon>Pichiales</taxon>
        <taxon>Pichiaceae</taxon>
        <taxon>Ogataea</taxon>
        <taxon>Ogataea/Candida clade</taxon>
    </lineage>
</organism>
<evidence type="ECO:0000313" key="6">
    <source>
        <dbReference type="Proteomes" id="UP000094801"/>
    </source>
</evidence>
<sequence>MAPFFKKKTKHNKSGSQDSNPSASPSASPQQLLNHSSSSTNTTNFQSPQLIANRTRNNSDSQTPPQARSSSFTGANSTNPNTPMRQTSAGNGSISSRNPTPSQHQQQQQQQRTPSSTLSTPQQSQEYKYPPPNSNPQSNSRSASNSSNTPTSNPQIHDGKTVVTPSQQQQRQLSTPWKKKRLYNSPFPRFSHAASSTTSETGAIFLMGGLCGTNVFGDMWIVEPAKNENDLAGDYPYIASPIENFERVPAPRIGHSSVLIGNAFIVFAGDTVTSSTQVLDNKLYFFNITSLKWTITSPEGPKPEGRYGHQISVLNFETNEEPTRWLSYLYVFGGQLEDEYFNDVWSFDLSNFRDPQTRWTKLQPKEGQFRPPPLANHTMTAYTDKLYVYGGTDGKKIYSDLLCFEAATETWTKCVLNGAFLPPPLEDHSSALYQNLLFIYGGKSLDGEPCSDLYIIDLNNYNCFRILSNLPNGPGKRCGHSLSVDTVNEKLIIMGGDQDDKDFTNISETSNLAIDPSSFDYPSSVIYEFDLNLLAKFMDRNQPQHQHQHQHQQTQTHTKGYQVVPPASYTANDSNKPKQFDDEFVDANESLVNTDTPVIEHAPTRVSQHAVYEQATDGEDEEPLSGNTMDETSLSREIKVDEEPLVSSTPLAKSSSNNSEVEVPTMSLGEADLEKIDVGTATTTSYQDETTFRNPMIETPLSTEFPDTALEQQGLRTPQAPAKRIVEPSSIATEDEESTPNSKPTHPLRIISTEKTKKELGSPMIPSSGTISNDDKRTIPFVSPSFENSIKAVPGGMISPSNNNHDVNVNNNTPIESKTVTEPSPQKLRSKSPGISQQVDNEKLQSMAVMIQTLRREMDEKVGEANASITRLESEKKEMAERIKELESQTSEKEETSGNGTQEREIVDNSTTTNDDLNPRTTIQYENKLLYLTSENEDLRSKLNNFEPFMKEQISQLEGLNELVKSQQNTIQTLQSRLIGEAELQKQLFELESKLKSTTLEYENLKSVYDLNSTETETETSDESNNTHPRGSHKTIGVLTSNVDNLLSIWSNKSVSETADRSITSTTESSTIGKDQLIEKLQAQVDELLSIKKSEESDLETVTNQLNATSLKLKELEESYKKSITSLNNTHRALQVSQIESEKQKELNKKLNLDISELQLKKRNFSSNSNPGYPNSSVENTPKNGIVRSDDEVTAGEDDEDGELDERYGFKIRDLEADLFIVGQERDQLKEELVLLKKKLFALK</sequence>
<feature type="region of interest" description="Disordered" evidence="4">
    <location>
        <begin position="1"/>
        <end position="180"/>
    </location>
</feature>
<feature type="compositionally biased region" description="Basic and acidic residues" evidence="4">
    <location>
        <begin position="884"/>
        <end position="907"/>
    </location>
</feature>
<name>A0A1E4SWT6_9ASCO</name>
<dbReference type="AlphaFoldDB" id="A0A1E4SWT6"/>
<accession>A0A1E4SWT6</accession>
<proteinExistence type="predicted"/>
<feature type="compositionally biased region" description="Low complexity" evidence="4">
    <location>
        <begin position="99"/>
        <end position="125"/>
    </location>
</feature>
<evidence type="ECO:0000256" key="4">
    <source>
        <dbReference type="SAM" id="MobiDB-lite"/>
    </source>
</evidence>
<dbReference type="InterPro" id="IPR015915">
    <property type="entry name" value="Kelch-typ_b-propeller"/>
</dbReference>
<feature type="compositionally biased region" description="Polar residues" evidence="4">
    <location>
        <begin position="45"/>
        <end position="98"/>
    </location>
</feature>
<feature type="region of interest" description="Disordered" evidence="4">
    <location>
        <begin position="810"/>
        <end position="838"/>
    </location>
</feature>
<feature type="compositionally biased region" description="Polar residues" evidence="4">
    <location>
        <begin position="813"/>
        <end position="824"/>
    </location>
</feature>
<feature type="coiled-coil region" evidence="3">
    <location>
        <begin position="950"/>
        <end position="1008"/>
    </location>
</feature>
<keyword evidence="6" id="KW-1185">Reference proteome</keyword>
<dbReference type="GO" id="GO:0005794">
    <property type="term" value="C:Golgi apparatus"/>
    <property type="evidence" value="ECO:0007669"/>
    <property type="project" value="TreeGrafter"/>
</dbReference>
<feature type="compositionally biased region" description="Basic residues" evidence="4">
    <location>
        <begin position="1"/>
        <end position="13"/>
    </location>
</feature>
<dbReference type="OrthoDB" id="45365at2759"/>
<evidence type="ECO:0000313" key="5">
    <source>
        <dbReference type="EMBL" id="ODV83971.1"/>
    </source>
</evidence>
<dbReference type="EMBL" id="KV453859">
    <property type="protein sequence ID" value="ODV83971.1"/>
    <property type="molecule type" value="Genomic_DNA"/>
</dbReference>
<dbReference type="InterPro" id="IPR051568">
    <property type="entry name" value="LZTR1/Attractin"/>
</dbReference>
<feature type="compositionally biased region" description="Polar residues" evidence="4">
    <location>
        <begin position="163"/>
        <end position="175"/>
    </location>
</feature>
<keyword evidence="2" id="KW-0677">Repeat</keyword>
<feature type="compositionally biased region" description="Low complexity" evidence="4">
    <location>
        <begin position="1165"/>
        <end position="1177"/>
    </location>
</feature>
<feature type="region of interest" description="Disordered" evidence="4">
    <location>
        <begin position="612"/>
        <end position="665"/>
    </location>
</feature>
<evidence type="ECO:0000256" key="1">
    <source>
        <dbReference type="ARBA" id="ARBA00022441"/>
    </source>
</evidence>
<dbReference type="Gene3D" id="2.120.10.80">
    <property type="entry name" value="Kelch-type beta propeller"/>
    <property type="match status" value="2"/>
</dbReference>
<feature type="compositionally biased region" description="Basic and acidic residues" evidence="4">
    <location>
        <begin position="633"/>
        <end position="642"/>
    </location>
</feature>
<dbReference type="PANTHER" id="PTHR46376:SF1">
    <property type="entry name" value="LEUCINE-ZIPPER-LIKE TRANSCRIPTIONAL REGULATOR 1"/>
    <property type="match status" value="1"/>
</dbReference>
<feature type="region of interest" description="Disordered" evidence="4">
    <location>
        <begin position="1163"/>
        <end position="1202"/>
    </location>
</feature>
<keyword evidence="1" id="KW-0880">Kelch repeat</keyword>
<gene>
    <name evidence="5" type="ORF">CANARDRAFT_8965</name>
</gene>
<evidence type="ECO:0000256" key="3">
    <source>
        <dbReference type="SAM" id="Coils"/>
    </source>
</evidence>
<reference evidence="6" key="1">
    <citation type="submission" date="2016-04" db="EMBL/GenBank/DDBJ databases">
        <title>Comparative genomics of biotechnologically important yeasts.</title>
        <authorList>
            <consortium name="DOE Joint Genome Institute"/>
            <person name="Riley R."/>
            <person name="Haridas S."/>
            <person name="Wolfe K.H."/>
            <person name="Lopes M.R."/>
            <person name="Hittinger C.T."/>
            <person name="Goker M."/>
            <person name="Salamov A."/>
            <person name="Wisecaver J."/>
            <person name="Long T.M."/>
            <person name="Aerts A.L."/>
            <person name="Barry K."/>
            <person name="Choi C."/>
            <person name="Clum A."/>
            <person name="Coughlan A.Y."/>
            <person name="Deshpande S."/>
            <person name="Douglass A.P."/>
            <person name="Hanson S.J."/>
            <person name="Klenk H.-P."/>
            <person name="Labutti K."/>
            <person name="Lapidus A."/>
            <person name="Lindquist E."/>
            <person name="Lipzen A."/>
            <person name="Meier-Kolthoff J.P."/>
            <person name="Ohm R.A."/>
            <person name="Otillar R.P."/>
            <person name="Pangilinan J."/>
            <person name="Peng Y."/>
            <person name="Rokas A."/>
            <person name="Rosa C.A."/>
            <person name="Scheuner C."/>
            <person name="Sibirny A.A."/>
            <person name="Slot J.C."/>
            <person name="Stielow J.B."/>
            <person name="Sun H."/>
            <person name="Kurtzman C.P."/>
            <person name="Blackwell M."/>
            <person name="Grigoriev I.V."/>
            <person name="Jeffries T.W."/>
        </authorList>
    </citation>
    <scope>NUCLEOTIDE SEQUENCE [LARGE SCALE GENOMIC DNA]</scope>
    <source>
        <strain evidence="6">NRRL YB-2248</strain>
    </source>
</reference>
<feature type="region of interest" description="Disordered" evidence="4">
    <location>
        <begin position="884"/>
        <end position="919"/>
    </location>
</feature>
<feature type="compositionally biased region" description="Low complexity" evidence="4">
    <location>
        <begin position="135"/>
        <end position="155"/>
    </location>
</feature>
<protein>
    <submittedName>
        <fullName evidence="5">Uncharacterized protein</fullName>
    </submittedName>
</protein>
<feature type="compositionally biased region" description="Low complexity" evidence="4">
    <location>
        <begin position="14"/>
        <end position="44"/>
    </location>
</feature>
<feature type="compositionally biased region" description="Polar residues" evidence="4">
    <location>
        <begin position="646"/>
        <end position="660"/>
    </location>
</feature>
<evidence type="ECO:0000256" key="2">
    <source>
        <dbReference type="ARBA" id="ARBA00022737"/>
    </source>
</evidence>
<dbReference type="STRING" id="983967.A0A1E4SWT6"/>
<dbReference type="Pfam" id="PF24681">
    <property type="entry name" value="Kelch_KLHDC2_KLHL20_DRC7"/>
    <property type="match status" value="1"/>
</dbReference>
<dbReference type="PANTHER" id="PTHR46376">
    <property type="entry name" value="LEUCINE-ZIPPER-LIKE TRANSCRIPTIONAL REGULATOR 1"/>
    <property type="match status" value="1"/>
</dbReference>